<protein>
    <submittedName>
        <fullName evidence="1">Uncharacterized protein</fullName>
    </submittedName>
</protein>
<name>A0A246JX87_9SPHN</name>
<dbReference type="OrthoDB" id="7596149at2"/>
<proteinExistence type="predicted"/>
<dbReference type="Proteomes" id="UP000197097">
    <property type="component" value="Unassembled WGS sequence"/>
</dbReference>
<dbReference type="RefSeq" id="WP_088472338.1">
    <property type="nucleotide sequence ID" value="NZ_NISJ01000004.1"/>
</dbReference>
<dbReference type="AlphaFoldDB" id="A0A246JX87"/>
<keyword evidence="2" id="KW-1185">Reference proteome</keyword>
<gene>
    <name evidence="1" type="ORF">CDQ91_08660</name>
</gene>
<evidence type="ECO:0000313" key="2">
    <source>
        <dbReference type="Proteomes" id="UP000197097"/>
    </source>
</evidence>
<organism evidence="1 2">
    <name type="scientific">Sphingopyxis witflariensis</name>
    <dbReference type="NCBI Taxonomy" id="173675"/>
    <lineage>
        <taxon>Bacteria</taxon>
        <taxon>Pseudomonadati</taxon>
        <taxon>Pseudomonadota</taxon>
        <taxon>Alphaproteobacteria</taxon>
        <taxon>Sphingomonadales</taxon>
        <taxon>Sphingomonadaceae</taxon>
        <taxon>Sphingopyxis</taxon>
    </lineage>
</organism>
<accession>A0A246JX87</accession>
<evidence type="ECO:0000313" key="1">
    <source>
        <dbReference type="EMBL" id="OWQ97721.1"/>
    </source>
</evidence>
<dbReference type="EMBL" id="NISJ01000004">
    <property type="protein sequence ID" value="OWQ97721.1"/>
    <property type="molecule type" value="Genomic_DNA"/>
</dbReference>
<sequence>MRLVELITRASDWTDDDSTIYVAKPWSGDADAIVVSPAPDTTEPVERDGVKYDYFLETFIARDLLEGLNGSPDDRCQRLVDYAENDA</sequence>
<comment type="caution">
    <text evidence="1">The sequence shown here is derived from an EMBL/GenBank/DDBJ whole genome shotgun (WGS) entry which is preliminary data.</text>
</comment>
<reference evidence="1 2" key="1">
    <citation type="journal article" date="2002" name="Int. J. Syst. Evol. Microbiol.">
        <title>Sphingopyxis witflariensis sp. nov., isolated from activated sludge.</title>
        <authorList>
            <person name="Kampfer P."/>
            <person name="Witzenberger R."/>
            <person name="Denner E.B."/>
            <person name="Busse H.J."/>
            <person name="Neef A."/>
        </authorList>
    </citation>
    <scope>NUCLEOTIDE SEQUENCE [LARGE SCALE GENOMIC DNA]</scope>
    <source>
        <strain evidence="1 2">DSM 14551</strain>
    </source>
</reference>